<dbReference type="Gene3D" id="3.30.70.330">
    <property type="match status" value="1"/>
</dbReference>
<dbReference type="SMART" id="SM00360">
    <property type="entry name" value="RRM"/>
    <property type="match status" value="1"/>
</dbReference>
<dbReference type="EMBL" id="CP003940">
    <property type="protein sequence ID" value="AFZ48237.1"/>
    <property type="molecule type" value="Genomic_DNA"/>
</dbReference>
<evidence type="ECO:0000259" key="2">
    <source>
        <dbReference type="PROSITE" id="PS50102"/>
    </source>
</evidence>
<dbReference type="PANTHER" id="PTHR15241">
    <property type="entry name" value="TRANSFORMER-2-RELATED"/>
    <property type="match status" value="1"/>
</dbReference>
<dbReference type="GO" id="GO:0003723">
    <property type="term" value="F:RNA binding"/>
    <property type="evidence" value="ECO:0007669"/>
    <property type="project" value="InterPro"/>
</dbReference>
<dbReference type="HOGENOM" id="CLU_012062_28_2_3"/>
<feature type="compositionally biased region" description="Basic and acidic residues" evidence="1">
    <location>
        <begin position="91"/>
        <end position="102"/>
    </location>
</feature>
<dbReference type="AlphaFoldDB" id="K9YP59"/>
<dbReference type="eggNOG" id="COG0724">
    <property type="taxonomic scope" value="Bacteria"/>
</dbReference>
<feature type="domain" description="RRM" evidence="2">
    <location>
        <begin position="3"/>
        <end position="83"/>
    </location>
</feature>
<dbReference type="Pfam" id="PF00076">
    <property type="entry name" value="RRM_1"/>
    <property type="match status" value="1"/>
</dbReference>
<feature type="compositionally biased region" description="Basic and acidic residues" evidence="1">
    <location>
        <begin position="153"/>
        <end position="163"/>
    </location>
</feature>
<dbReference type="STRING" id="292563.Cyast_2289"/>
<evidence type="ECO:0000313" key="3">
    <source>
        <dbReference type="EMBL" id="AFZ48237.1"/>
    </source>
</evidence>
<dbReference type="InterPro" id="IPR012677">
    <property type="entry name" value="Nucleotide-bd_a/b_plait_sf"/>
</dbReference>
<sequence>MSVRLYVKLPKAELEKESLEKMFSEFETPFTTKLIKERKKNECRGFGFVTVPSDEAAEEFISKYNDQTLIYNGEPFKDEEGNDFTLFIEKALPRNKSDKENGEVTTGDEATAEGGKTTEKPSKRKKGKKTRKGSSKSTSRSFSAADSAQPDPRWADELSKLKEMFASQTSN</sequence>
<reference evidence="4" key="1">
    <citation type="journal article" date="2013" name="Proc. Natl. Acad. Sci. U.S.A.">
        <title>Improving the coverage of the cyanobacterial phylum using diversity-driven genome sequencing.</title>
        <authorList>
            <person name="Shih P.M."/>
            <person name="Wu D."/>
            <person name="Latifi A."/>
            <person name="Axen S.D."/>
            <person name="Fewer D.P."/>
            <person name="Talla E."/>
            <person name="Calteau A."/>
            <person name="Cai F."/>
            <person name="Tandeau de Marsac N."/>
            <person name="Rippka R."/>
            <person name="Herdman M."/>
            <person name="Sivonen K."/>
            <person name="Coursin T."/>
            <person name="Laurent T."/>
            <person name="Goodwin L."/>
            <person name="Nolan M."/>
            <person name="Davenport K.W."/>
            <person name="Han C.S."/>
            <person name="Rubin E.M."/>
            <person name="Eisen J.A."/>
            <person name="Woyke T."/>
            <person name="Gugger M."/>
            <person name="Kerfeld C.A."/>
        </authorList>
    </citation>
    <scope>NUCLEOTIDE SEQUENCE [LARGE SCALE GENOMIC DNA]</scope>
    <source>
        <strain evidence="4">ATCC 29140 / PCC 7202</strain>
    </source>
</reference>
<name>K9YP59_CYASC</name>
<feature type="compositionally biased region" description="Basic residues" evidence="1">
    <location>
        <begin position="122"/>
        <end position="134"/>
    </location>
</feature>
<protein>
    <submittedName>
        <fullName evidence="3">RNP-1 like RNA-binding protein</fullName>
    </submittedName>
</protein>
<evidence type="ECO:0000313" key="4">
    <source>
        <dbReference type="Proteomes" id="UP000010483"/>
    </source>
</evidence>
<gene>
    <name evidence="3" type="ordered locus">Cyast_2289</name>
</gene>
<dbReference type="PATRIC" id="fig|292563.3.peg.2392"/>
<dbReference type="InterPro" id="IPR035979">
    <property type="entry name" value="RBD_domain_sf"/>
</dbReference>
<dbReference type="KEGG" id="csn:Cyast_2289"/>
<accession>K9YP59</accession>
<organism evidence="3 4">
    <name type="scientific">Cyanobacterium stanieri (strain ATCC 29140 / PCC 7202)</name>
    <dbReference type="NCBI Taxonomy" id="292563"/>
    <lineage>
        <taxon>Bacteria</taxon>
        <taxon>Bacillati</taxon>
        <taxon>Cyanobacteriota</taxon>
        <taxon>Cyanophyceae</taxon>
        <taxon>Oscillatoriophycideae</taxon>
        <taxon>Chroococcales</taxon>
        <taxon>Geminocystaceae</taxon>
        <taxon>Cyanobacterium</taxon>
    </lineage>
</organism>
<dbReference type="BioCyc" id="CSTA292563:G1353-2293-MONOMER"/>
<feature type="region of interest" description="Disordered" evidence="1">
    <location>
        <begin position="91"/>
        <end position="171"/>
    </location>
</feature>
<dbReference type="InterPro" id="IPR000504">
    <property type="entry name" value="RRM_dom"/>
</dbReference>
<dbReference type="PROSITE" id="PS50102">
    <property type="entry name" value="RRM"/>
    <property type="match status" value="1"/>
</dbReference>
<proteinExistence type="predicted"/>
<dbReference type="SUPFAM" id="SSF54928">
    <property type="entry name" value="RNA-binding domain, RBD"/>
    <property type="match status" value="1"/>
</dbReference>
<dbReference type="PANTHER" id="PTHR15241:SF304">
    <property type="entry name" value="RRM DOMAIN-CONTAINING PROTEIN"/>
    <property type="match status" value="1"/>
</dbReference>
<keyword evidence="4" id="KW-1185">Reference proteome</keyword>
<dbReference type="Proteomes" id="UP000010483">
    <property type="component" value="Chromosome"/>
</dbReference>
<evidence type="ECO:0000256" key="1">
    <source>
        <dbReference type="SAM" id="MobiDB-lite"/>
    </source>
</evidence>